<name>A0A0E9Q3Q8_ANGAN</name>
<feature type="region of interest" description="Disordered" evidence="1">
    <location>
        <begin position="63"/>
        <end position="85"/>
    </location>
</feature>
<evidence type="ECO:0000313" key="2">
    <source>
        <dbReference type="EMBL" id="JAH11172.1"/>
    </source>
</evidence>
<organism evidence="2">
    <name type="scientific">Anguilla anguilla</name>
    <name type="common">European freshwater eel</name>
    <name type="synonym">Muraena anguilla</name>
    <dbReference type="NCBI Taxonomy" id="7936"/>
    <lineage>
        <taxon>Eukaryota</taxon>
        <taxon>Metazoa</taxon>
        <taxon>Chordata</taxon>
        <taxon>Craniata</taxon>
        <taxon>Vertebrata</taxon>
        <taxon>Euteleostomi</taxon>
        <taxon>Actinopterygii</taxon>
        <taxon>Neopterygii</taxon>
        <taxon>Teleostei</taxon>
        <taxon>Anguilliformes</taxon>
        <taxon>Anguillidae</taxon>
        <taxon>Anguilla</taxon>
    </lineage>
</organism>
<accession>A0A0E9Q3Q8</accession>
<reference evidence="2" key="2">
    <citation type="journal article" date="2015" name="Fish Shellfish Immunol.">
        <title>Early steps in the European eel (Anguilla anguilla)-Vibrio vulnificus interaction in the gills: Role of the RtxA13 toxin.</title>
        <authorList>
            <person name="Callol A."/>
            <person name="Pajuelo D."/>
            <person name="Ebbesson L."/>
            <person name="Teles M."/>
            <person name="MacKenzie S."/>
            <person name="Amaro C."/>
        </authorList>
    </citation>
    <scope>NUCLEOTIDE SEQUENCE</scope>
</reference>
<dbReference type="EMBL" id="GBXM01097405">
    <property type="protein sequence ID" value="JAH11172.1"/>
    <property type="molecule type" value="Transcribed_RNA"/>
</dbReference>
<dbReference type="AlphaFoldDB" id="A0A0E9Q3Q8"/>
<sequence>MVLDYLSTCPALLQTSQTALLTERDPSLVVIHLPSQSGLALSALEAVSVICPVQASIAGSARATGFRQNPHTSLLPGPISSPWLG</sequence>
<proteinExistence type="predicted"/>
<evidence type="ECO:0000256" key="1">
    <source>
        <dbReference type="SAM" id="MobiDB-lite"/>
    </source>
</evidence>
<protein>
    <submittedName>
        <fullName evidence="2">Uncharacterized protein</fullName>
    </submittedName>
</protein>
<reference evidence="2" key="1">
    <citation type="submission" date="2014-11" db="EMBL/GenBank/DDBJ databases">
        <authorList>
            <person name="Amaro Gonzalez C."/>
        </authorList>
    </citation>
    <scope>NUCLEOTIDE SEQUENCE</scope>
</reference>